<dbReference type="CDD" id="cd02440">
    <property type="entry name" value="AdoMet_MTases"/>
    <property type="match status" value="1"/>
</dbReference>
<dbReference type="AlphaFoldDB" id="A0A940DT36"/>
<feature type="binding site" evidence="6">
    <location>
        <position position="95"/>
    </location>
    <ligand>
        <name>S-adenosyl-L-methionine</name>
        <dbReference type="ChEBI" id="CHEBI:59789"/>
    </ligand>
</feature>
<protein>
    <recommendedName>
        <fullName evidence="6">Ribosomal RNA small subunit methyltransferase G</fullName>
        <ecNumber evidence="6">2.1.1.-</ecNumber>
    </recommendedName>
    <alternativeName>
        <fullName evidence="6">16S rRNA 7-methylguanosine methyltransferase</fullName>
        <shortName evidence="6">16S rRNA m7G methyltransferase</shortName>
    </alternativeName>
</protein>
<organism evidence="7 8">
    <name type="scientific">Candidatus Cryptobacteroides avicola</name>
    <dbReference type="NCBI Taxonomy" id="2840757"/>
    <lineage>
        <taxon>Bacteria</taxon>
        <taxon>Pseudomonadati</taxon>
        <taxon>Bacteroidota</taxon>
        <taxon>Bacteroidia</taxon>
        <taxon>Bacteroidales</taxon>
        <taxon>Candidatus Cryptobacteroides</taxon>
    </lineage>
</organism>
<dbReference type="PIRSF" id="PIRSF003078">
    <property type="entry name" value="GidB"/>
    <property type="match status" value="1"/>
</dbReference>
<reference evidence="7" key="2">
    <citation type="journal article" date="2021" name="PeerJ">
        <title>Extensive microbial diversity within the chicken gut microbiome revealed by metagenomics and culture.</title>
        <authorList>
            <person name="Gilroy R."/>
            <person name="Ravi A."/>
            <person name="Getino M."/>
            <person name="Pursley I."/>
            <person name="Horton D.L."/>
            <person name="Alikhan N.F."/>
            <person name="Baker D."/>
            <person name="Gharbi K."/>
            <person name="Hall N."/>
            <person name="Watson M."/>
            <person name="Adriaenssens E.M."/>
            <person name="Foster-Nyarko E."/>
            <person name="Jarju S."/>
            <person name="Secka A."/>
            <person name="Antonio M."/>
            <person name="Oren A."/>
            <person name="Chaudhuri R.R."/>
            <person name="La Ragione R."/>
            <person name="Hildebrand F."/>
            <person name="Pallen M.J."/>
        </authorList>
    </citation>
    <scope>NUCLEOTIDE SEQUENCE</scope>
    <source>
        <strain evidence="7">G3-8215</strain>
    </source>
</reference>
<name>A0A940DT36_9BACT</name>
<sequence length="229" mass="25598">MNFTDFEYVLKEKFPDINDRKIEKFKQMEPLYKDWNAKINVISRKDIDMLYLHHVAHSLAIAEFFRINFPGMYDAMSAEAPEGDGKPAACILDVGTGGGFPGIPLAIMFPSAHFTLCDSIGKKITVAAEIAGSLGLSNVHTVNARAESIPGKFDYIVSRAVTSLDRFMPWVKGKYTRGIAYLKGGDVVEEIASMTGKFRINPGSVRTWRIDSWMNDPYFEGKLVIFIEA</sequence>
<dbReference type="InterPro" id="IPR003682">
    <property type="entry name" value="rRNA_ssu_MeTfrase_G"/>
</dbReference>
<evidence type="ECO:0000256" key="4">
    <source>
        <dbReference type="ARBA" id="ARBA00022679"/>
    </source>
</evidence>
<dbReference type="PANTHER" id="PTHR31760">
    <property type="entry name" value="S-ADENOSYL-L-METHIONINE-DEPENDENT METHYLTRANSFERASES SUPERFAMILY PROTEIN"/>
    <property type="match status" value="1"/>
</dbReference>
<comment type="caution">
    <text evidence="7">The sequence shown here is derived from an EMBL/GenBank/DDBJ whole genome shotgun (WGS) entry which is preliminary data.</text>
</comment>
<feature type="binding site" evidence="6">
    <location>
        <position position="100"/>
    </location>
    <ligand>
        <name>S-adenosyl-L-methionine</name>
        <dbReference type="ChEBI" id="CHEBI:59789"/>
    </ligand>
</feature>
<evidence type="ECO:0000256" key="3">
    <source>
        <dbReference type="ARBA" id="ARBA00022603"/>
    </source>
</evidence>
<comment type="caution">
    <text evidence="6">Lacks conserved residue(s) required for the propagation of feature annotation.</text>
</comment>
<comment type="subcellular location">
    <subcellularLocation>
        <location evidence="6">Cytoplasm</location>
    </subcellularLocation>
</comment>
<gene>
    <name evidence="6" type="primary">rsmG</name>
    <name evidence="7" type="ORF">IAB75_10765</name>
</gene>
<evidence type="ECO:0000256" key="5">
    <source>
        <dbReference type="ARBA" id="ARBA00022691"/>
    </source>
</evidence>
<reference evidence="7" key="1">
    <citation type="submission" date="2020-10" db="EMBL/GenBank/DDBJ databases">
        <authorList>
            <person name="Gilroy R."/>
        </authorList>
    </citation>
    <scope>NUCLEOTIDE SEQUENCE</scope>
    <source>
        <strain evidence="7">G3-8215</strain>
    </source>
</reference>
<dbReference type="HAMAP" id="MF_00074">
    <property type="entry name" value="16SrRNA_methyltr_G"/>
    <property type="match status" value="1"/>
</dbReference>
<dbReference type="Proteomes" id="UP000725002">
    <property type="component" value="Unassembled WGS sequence"/>
</dbReference>
<feature type="binding site" evidence="6">
    <location>
        <position position="159"/>
    </location>
    <ligand>
        <name>S-adenosyl-L-methionine</name>
        <dbReference type="ChEBI" id="CHEBI:59789"/>
    </ligand>
</feature>
<keyword evidence="5 6" id="KW-0949">S-adenosyl-L-methionine</keyword>
<keyword evidence="4 6" id="KW-0808">Transferase</keyword>
<keyword evidence="3 6" id="KW-0489">Methyltransferase</keyword>
<dbReference type="SUPFAM" id="SSF53335">
    <property type="entry name" value="S-adenosyl-L-methionine-dependent methyltransferases"/>
    <property type="match status" value="1"/>
</dbReference>
<dbReference type="InterPro" id="IPR029063">
    <property type="entry name" value="SAM-dependent_MTases_sf"/>
</dbReference>
<dbReference type="PANTHER" id="PTHR31760:SF0">
    <property type="entry name" value="S-ADENOSYL-L-METHIONINE-DEPENDENT METHYLTRANSFERASES SUPERFAMILY PROTEIN"/>
    <property type="match status" value="1"/>
</dbReference>
<proteinExistence type="inferred from homology"/>
<keyword evidence="1 6" id="KW-0963">Cytoplasm</keyword>
<dbReference type="EC" id="2.1.1.-" evidence="6"/>
<evidence type="ECO:0000313" key="7">
    <source>
        <dbReference type="EMBL" id="MBO8484574.1"/>
    </source>
</evidence>
<dbReference type="Gene3D" id="3.40.50.150">
    <property type="entry name" value="Vaccinia Virus protein VP39"/>
    <property type="match status" value="1"/>
</dbReference>
<evidence type="ECO:0000256" key="1">
    <source>
        <dbReference type="ARBA" id="ARBA00022490"/>
    </source>
</evidence>
<evidence type="ECO:0000256" key="6">
    <source>
        <dbReference type="HAMAP-Rule" id="MF_00074"/>
    </source>
</evidence>
<feature type="binding site" evidence="6">
    <location>
        <begin position="146"/>
        <end position="147"/>
    </location>
    <ligand>
        <name>S-adenosyl-L-methionine</name>
        <dbReference type="ChEBI" id="CHEBI:59789"/>
    </ligand>
</feature>
<dbReference type="GO" id="GO:0005829">
    <property type="term" value="C:cytosol"/>
    <property type="evidence" value="ECO:0007669"/>
    <property type="project" value="TreeGrafter"/>
</dbReference>
<comment type="function">
    <text evidence="6">Specifically methylates the N7 position of a guanine in 16S rRNA.</text>
</comment>
<dbReference type="EMBL" id="JADILV010000079">
    <property type="protein sequence ID" value="MBO8484574.1"/>
    <property type="molecule type" value="Genomic_DNA"/>
</dbReference>
<dbReference type="GO" id="GO:0070043">
    <property type="term" value="F:rRNA (guanine-N7-)-methyltransferase activity"/>
    <property type="evidence" value="ECO:0007669"/>
    <property type="project" value="UniProtKB-UniRule"/>
</dbReference>
<evidence type="ECO:0000313" key="8">
    <source>
        <dbReference type="Proteomes" id="UP000725002"/>
    </source>
</evidence>
<comment type="similarity">
    <text evidence="6">Belongs to the methyltransferase superfamily. RNA methyltransferase RsmG family.</text>
</comment>
<evidence type="ECO:0000256" key="2">
    <source>
        <dbReference type="ARBA" id="ARBA00022552"/>
    </source>
</evidence>
<accession>A0A940DT36</accession>
<keyword evidence="2 6" id="KW-0698">rRNA processing</keyword>
<dbReference type="Pfam" id="PF02527">
    <property type="entry name" value="GidB"/>
    <property type="match status" value="1"/>
</dbReference>